<evidence type="ECO:0000256" key="1">
    <source>
        <dbReference type="SAM" id="Phobius"/>
    </source>
</evidence>
<gene>
    <name evidence="2" type="ORF">ymoll0001_12160</name>
</gene>
<evidence type="ECO:0000313" key="3">
    <source>
        <dbReference type="Proteomes" id="UP000003027"/>
    </source>
</evidence>
<keyword evidence="3" id="KW-1185">Reference proteome</keyword>
<evidence type="ECO:0000313" key="2">
    <source>
        <dbReference type="EMBL" id="EEQ12545.1"/>
    </source>
</evidence>
<feature type="transmembrane region" description="Helical" evidence="1">
    <location>
        <begin position="12"/>
        <end position="35"/>
    </location>
</feature>
<name>A0ABM9YF28_YERMW</name>
<keyword evidence="1" id="KW-1133">Transmembrane helix</keyword>
<proteinExistence type="predicted"/>
<comment type="caution">
    <text evidence="2">The sequence shown here is derived from an EMBL/GenBank/DDBJ whole genome shotgun (WGS) entry which is preliminary data.</text>
</comment>
<reference evidence="2" key="1">
    <citation type="submission" date="2008-12" db="EMBL/GenBank/DDBJ databases">
        <title>Annotation of the Yersinia mollaretii ATCC 43969 genome.</title>
        <authorList>
            <person name="Read T.D."/>
            <person name="Akmal A."/>
            <person name="Bishop-Lilly K."/>
            <person name="Chen P.E."/>
            <person name="Cook C."/>
            <person name="Kiley M.P."/>
            <person name="Lentz S."/>
            <person name="Mateczun A."/>
            <person name="Nagarajan N."/>
            <person name="Nolan N."/>
            <person name="Osborne B.I."/>
            <person name="Pop M."/>
            <person name="Sozhamannan S."/>
            <person name="Stewart A.C."/>
            <person name="Sulakvelidze A."/>
            <person name="Thomason B."/>
            <person name="Willner K."/>
            <person name="Zwick M.E."/>
        </authorList>
    </citation>
    <scope>NUCLEOTIDE SEQUENCE [LARGE SCALE GENOMIC DNA]</scope>
    <source>
        <strain evidence="2">ATCC 43969</strain>
    </source>
</reference>
<sequence length="37" mass="4556">MQVFYLLLTIYFYVNIDIPLTRLVSIIFLTFLFYITF</sequence>
<keyword evidence="1" id="KW-0472">Membrane</keyword>
<keyword evidence="1" id="KW-0812">Transmembrane</keyword>
<accession>A0ABM9YF28</accession>
<dbReference type="EMBL" id="AALD02000001">
    <property type="protein sequence ID" value="EEQ12545.1"/>
    <property type="molecule type" value="Genomic_DNA"/>
</dbReference>
<protein>
    <submittedName>
        <fullName evidence="2">Uncharacterized protein</fullName>
    </submittedName>
</protein>
<organism evidence="2 3">
    <name type="scientific">Yersinia mollaretii (strain ATCC 43969 / DSM 18520 / CIP 103324 / CNY 7263 / WAIP 204)</name>
    <dbReference type="NCBI Taxonomy" id="349967"/>
    <lineage>
        <taxon>Bacteria</taxon>
        <taxon>Pseudomonadati</taxon>
        <taxon>Pseudomonadota</taxon>
        <taxon>Gammaproteobacteria</taxon>
        <taxon>Enterobacterales</taxon>
        <taxon>Yersiniaceae</taxon>
        <taxon>Yersinia</taxon>
    </lineage>
</organism>
<dbReference type="Proteomes" id="UP000003027">
    <property type="component" value="Unassembled WGS sequence"/>
</dbReference>